<reference evidence="2" key="1">
    <citation type="submission" date="2020-10" db="EMBL/GenBank/DDBJ databases">
        <authorList>
            <person name="Gilroy R."/>
        </authorList>
    </citation>
    <scope>NUCLEOTIDE SEQUENCE</scope>
    <source>
        <strain evidence="2">F6-4510</strain>
    </source>
</reference>
<feature type="transmembrane region" description="Helical" evidence="1">
    <location>
        <begin position="7"/>
        <end position="25"/>
    </location>
</feature>
<comment type="caution">
    <text evidence="2">The sequence shown here is derived from an EMBL/GenBank/DDBJ whole genome shotgun (WGS) entry which is preliminary data.</text>
</comment>
<evidence type="ECO:0000313" key="3">
    <source>
        <dbReference type="Proteomes" id="UP000823611"/>
    </source>
</evidence>
<accession>A0A9D9DYX0</accession>
<reference evidence="2" key="2">
    <citation type="journal article" date="2021" name="PeerJ">
        <title>Extensive microbial diversity within the chicken gut microbiome revealed by metagenomics and culture.</title>
        <authorList>
            <person name="Gilroy R."/>
            <person name="Ravi A."/>
            <person name="Getino M."/>
            <person name="Pursley I."/>
            <person name="Horton D.L."/>
            <person name="Alikhan N.F."/>
            <person name="Baker D."/>
            <person name="Gharbi K."/>
            <person name="Hall N."/>
            <person name="Watson M."/>
            <person name="Adriaenssens E.M."/>
            <person name="Foster-Nyarko E."/>
            <person name="Jarju S."/>
            <person name="Secka A."/>
            <person name="Antonio M."/>
            <person name="Oren A."/>
            <person name="Chaudhuri R.R."/>
            <person name="La Ragione R."/>
            <person name="Hildebrand F."/>
            <person name="Pallen M.J."/>
        </authorList>
    </citation>
    <scope>NUCLEOTIDE SEQUENCE</scope>
    <source>
        <strain evidence="2">F6-4510</strain>
    </source>
</reference>
<dbReference type="EMBL" id="JADIMX010000106">
    <property type="protein sequence ID" value="MBO8434770.1"/>
    <property type="molecule type" value="Genomic_DNA"/>
</dbReference>
<sequence>MLEDFKAYIKVIAVFMIFVSFAEILFPEGSLKKFVNIFTGLIIIAVALNPLINFVNKDIKINYSYGKIYDEDMKDFAMDIYNEKAKEDIEAFVHNFSDGKARAVVSGESVTIICDSEYDGNDIFNMVSDMYEIDNVVLKTNE</sequence>
<evidence type="ECO:0000256" key="1">
    <source>
        <dbReference type="SAM" id="Phobius"/>
    </source>
</evidence>
<feature type="transmembrane region" description="Helical" evidence="1">
    <location>
        <begin position="37"/>
        <end position="55"/>
    </location>
</feature>
<keyword evidence="1" id="KW-1133">Transmembrane helix</keyword>
<dbReference type="AlphaFoldDB" id="A0A9D9DYX0"/>
<keyword evidence="1" id="KW-0472">Membrane</keyword>
<gene>
    <name evidence="2" type="ORF">IAC55_05550</name>
</gene>
<organism evidence="2 3">
    <name type="scientific">Candidatus Fimicola merdigallinarum</name>
    <dbReference type="NCBI Taxonomy" id="2840819"/>
    <lineage>
        <taxon>Bacteria</taxon>
        <taxon>Bacillati</taxon>
        <taxon>Bacillota</taxon>
        <taxon>Clostridia</taxon>
        <taxon>Lachnospirales</taxon>
        <taxon>Lachnospiraceae</taxon>
        <taxon>Lachnospiraceae incertae sedis</taxon>
        <taxon>Candidatus Fimicola</taxon>
    </lineage>
</organism>
<evidence type="ECO:0000313" key="2">
    <source>
        <dbReference type="EMBL" id="MBO8434770.1"/>
    </source>
</evidence>
<protein>
    <submittedName>
        <fullName evidence="2">Stage III sporulation protein AF</fullName>
    </submittedName>
</protein>
<dbReference type="InterPro" id="IPR014245">
    <property type="entry name" value="Spore_III_AF"/>
</dbReference>
<keyword evidence="1" id="KW-0812">Transmembrane</keyword>
<proteinExistence type="predicted"/>
<name>A0A9D9DYX0_9FIRM</name>
<dbReference type="Pfam" id="PF09581">
    <property type="entry name" value="Spore_III_AF"/>
    <property type="match status" value="1"/>
</dbReference>
<dbReference type="Proteomes" id="UP000823611">
    <property type="component" value="Unassembled WGS sequence"/>
</dbReference>